<dbReference type="InParanoid" id="Q7UWY1"/>
<dbReference type="Proteomes" id="UP000001025">
    <property type="component" value="Chromosome"/>
</dbReference>
<evidence type="ECO:0000256" key="1">
    <source>
        <dbReference type="SAM" id="MobiDB-lite"/>
    </source>
</evidence>
<protein>
    <submittedName>
        <fullName evidence="2">Uncharacterized protein</fullName>
    </submittedName>
</protein>
<accession>Q7UWY1</accession>
<proteinExistence type="predicted"/>
<dbReference type="AlphaFoldDB" id="Q7UWY1"/>
<feature type="compositionally biased region" description="Polar residues" evidence="1">
    <location>
        <begin position="1"/>
        <end position="24"/>
    </location>
</feature>
<evidence type="ECO:0000313" key="3">
    <source>
        <dbReference type="Proteomes" id="UP000001025"/>
    </source>
</evidence>
<dbReference type="STRING" id="243090.RB1713"/>
<evidence type="ECO:0000313" key="2">
    <source>
        <dbReference type="EMBL" id="CAD72231.1"/>
    </source>
</evidence>
<name>Q7UWY1_RHOBA</name>
<dbReference type="KEGG" id="rba:RB1713"/>
<dbReference type="EnsemblBacteria" id="CAD72231">
    <property type="protein sequence ID" value="CAD72231"/>
    <property type="gene ID" value="RB1713"/>
</dbReference>
<reference evidence="2 3" key="1">
    <citation type="journal article" date="2003" name="Proc. Natl. Acad. Sci. U.S.A.">
        <title>Complete genome sequence of the marine planctomycete Pirellula sp. strain 1.</title>
        <authorList>
            <person name="Gloeckner F.O."/>
            <person name="Kube M."/>
            <person name="Bauer M."/>
            <person name="Teeling H."/>
            <person name="Lombardot T."/>
            <person name="Ludwig W."/>
            <person name="Gade D."/>
            <person name="Beck A."/>
            <person name="Borzym K."/>
            <person name="Heitmann K."/>
            <person name="Rabus R."/>
            <person name="Schlesner H."/>
            <person name="Amann R."/>
            <person name="Reinhardt R."/>
        </authorList>
    </citation>
    <scope>NUCLEOTIDE SEQUENCE [LARGE SCALE GENOMIC DNA]</scope>
    <source>
        <strain evidence="3">DSM 10527 / NCIMB 13988 / SH1</strain>
    </source>
</reference>
<dbReference type="HOGENOM" id="CLU_2635670_0_0_0"/>
<gene>
    <name evidence="2" type="ordered locus">RB1713</name>
</gene>
<keyword evidence="3" id="KW-1185">Reference proteome</keyword>
<organism evidence="2 3">
    <name type="scientific">Rhodopirellula baltica (strain DSM 10527 / NCIMB 13988 / SH1)</name>
    <dbReference type="NCBI Taxonomy" id="243090"/>
    <lineage>
        <taxon>Bacteria</taxon>
        <taxon>Pseudomonadati</taxon>
        <taxon>Planctomycetota</taxon>
        <taxon>Planctomycetia</taxon>
        <taxon>Pirellulales</taxon>
        <taxon>Pirellulaceae</taxon>
        <taxon>Rhodopirellula</taxon>
    </lineage>
</organism>
<dbReference type="EMBL" id="BX294135">
    <property type="protein sequence ID" value="CAD72231.1"/>
    <property type="molecule type" value="Genomic_DNA"/>
</dbReference>
<feature type="region of interest" description="Disordered" evidence="1">
    <location>
        <begin position="1"/>
        <end position="35"/>
    </location>
</feature>
<sequence length="77" mass="8411">MNRLSKTSNQSSGHKTSLTPSITSPAVIANPSIGENAIRATVNTPAIRRLLAENRSHFRMIPPCDRHNQKGRTHPLG</sequence>